<accession>A0A371JZY7</accession>
<dbReference type="EMBL" id="QTSU01000002">
    <property type="protein sequence ID" value="RDZ27235.1"/>
    <property type="molecule type" value="Genomic_DNA"/>
</dbReference>
<feature type="chain" id="PRO_5016951699" description="DUF4189 domain-containing protein" evidence="1">
    <location>
        <begin position="31"/>
        <end position="232"/>
    </location>
</feature>
<organism evidence="2 3">
    <name type="scientific">Lysobacter silvisoli</name>
    <dbReference type="NCBI Taxonomy" id="2293254"/>
    <lineage>
        <taxon>Bacteria</taxon>
        <taxon>Pseudomonadati</taxon>
        <taxon>Pseudomonadota</taxon>
        <taxon>Gammaproteobacteria</taxon>
        <taxon>Lysobacterales</taxon>
        <taxon>Lysobacteraceae</taxon>
        <taxon>Lysobacter</taxon>
    </lineage>
</organism>
<keyword evidence="3" id="KW-1185">Reference proteome</keyword>
<comment type="caution">
    <text evidence="2">The sequence shown here is derived from an EMBL/GenBank/DDBJ whole genome shotgun (WGS) entry which is preliminary data.</text>
</comment>
<evidence type="ECO:0008006" key="4">
    <source>
        <dbReference type="Google" id="ProtNLM"/>
    </source>
</evidence>
<dbReference type="Proteomes" id="UP000264492">
    <property type="component" value="Unassembled WGS sequence"/>
</dbReference>
<proteinExistence type="predicted"/>
<protein>
    <recommendedName>
        <fullName evidence="4">DUF4189 domain-containing protein</fullName>
    </recommendedName>
</protein>
<gene>
    <name evidence="2" type="ORF">DX914_13375</name>
</gene>
<evidence type="ECO:0000313" key="2">
    <source>
        <dbReference type="EMBL" id="RDZ27235.1"/>
    </source>
</evidence>
<reference evidence="2 3" key="1">
    <citation type="submission" date="2018-08" db="EMBL/GenBank/DDBJ databases">
        <title>Lysobacter sp. zong2l5, whole genome shotgun sequence.</title>
        <authorList>
            <person name="Zhang X."/>
            <person name="Feng G."/>
            <person name="Zhu H."/>
        </authorList>
    </citation>
    <scope>NUCLEOTIDE SEQUENCE [LARGE SCALE GENOMIC DNA]</scope>
    <source>
        <strain evidence="3">zong2l5</strain>
    </source>
</reference>
<dbReference type="AlphaFoldDB" id="A0A371JZY7"/>
<feature type="signal peptide" evidence="1">
    <location>
        <begin position="1"/>
        <end position="30"/>
    </location>
</feature>
<dbReference type="RefSeq" id="WP_115859612.1">
    <property type="nucleotide sequence ID" value="NZ_QTSU01000002.1"/>
</dbReference>
<evidence type="ECO:0000256" key="1">
    <source>
        <dbReference type="SAM" id="SignalP"/>
    </source>
</evidence>
<sequence>MSPALHKFVLVTLAAAAGLATTFHSGRADAACPAGDPCETLHVYRVQSWPTIQHDAAGRPLISLQEANAADAAAFKAAVKGKVASTALAIRYNVTRIADAPNDYCECNLELANKGCASNLPPIQLHQCARVCRRDQLTCAATGDFGKQDSGGRWYAFPVVSMCGGARNVWKKNALGNAKPNWCDWQENARVIKQVSCLATALDAEPGVDLDALFNNPQPCAALDEAALNYLP</sequence>
<evidence type="ECO:0000313" key="3">
    <source>
        <dbReference type="Proteomes" id="UP000264492"/>
    </source>
</evidence>
<dbReference type="OrthoDB" id="6027588at2"/>
<keyword evidence="1" id="KW-0732">Signal</keyword>
<name>A0A371JZY7_9GAMM</name>